<protein>
    <submittedName>
        <fullName evidence="1">Uncharacterized protein</fullName>
    </submittedName>
</protein>
<reference evidence="1 2" key="1">
    <citation type="submission" date="2016-11" db="EMBL/GenBank/DDBJ databases">
        <authorList>
            <person name="Jaros S."/>
            <person name="Januszkiewicz K."/>
            <person name="Wedrychowicz H."/>
        </authorList>
    </citation>
    <scope>NUCLEOTIDE SEQUENCE [LARGE SCALE GENOMIC DNA]</scope>
    <source>
        <strain evidence="1 2">DSM 21758</strain>
    </source>
</reference>
<dbReference type="EMBL" id="FQZB01000005">
    <property type="protein sequence ID" value="SHI86479.1"/>
    <property type="molecule type" value="Genomic_DNA"/>
</dbReference>
<dbReference type="STRING" id="1121302.SAMN02745163_00886"/>
<accession>A0A1M6EM59</accession>
<gene>
    <name evidence="1" type="ORF">SAMN02745163_00886</name>
</gene>
<dbReference type="OrthoDB" id="1924315at2"/>
<organism evidence="1 2">
    <name type="scientific">Clostridium cavendishii DSM 21758</name>
    <dbReference type="NCBI Taxonomy" id="1121302"/>
    <lineage>
        <taxon>Bacteria</taxon>
        <taxon>Bacillati</taxon>
        <taxon>Bacillota</taxon>
        <taxon>Clostridia</taxon>
        <taxon>Eubacteriales</taxon>
        <taxon>Clostridiaceae</taxon>
        <taxon>Clostridium</taxon>
    </lineage>
</organism>
<dbReference type="RefSeq" id="WP_072985469.1">
    <property type="nucleotide sequence ID" value="NZ_FQZB01000005.1"/>
</dbReference>
<dbReference type="Proteomes" id="UP000184310">
    <property type="component" value="Unassembled WGS sequence"/>
</dbReference>
<sequence>MVAFNKMWKDINEIMDHSEAHGNFDKKQGVFLIKEGEDIVFLTKDDFIDFWSNMLLRDKVDKKSLNNKNKLLYVYDLVKKLPYVNEKDQVLCIDR</sequence>
<keyword evidence="2" id="KW-1185">Reference proteome</keyword>
<dbReference type="AlphaFoldDB" id="A0A1M6EM59"/>
<evidence type="ECO:0000313" key="1">
    <source>
        <dbReference type="EMBL" id="SHI86479.1"/>
    </source>
</evidence>
<evidence type="ECO:0000313" key="2">
    <source>
        <dbReference type="Proteomes" id="UP000184310"/>
    </source>
</evidence>
<name>A0A1M6EM59_9CLOT</name>
<proteinExistence type="predicted"/>